<dbReference type="RefSeq" id="WP_183165230.1">
    <property type="nucleotide sequence ID" value="NZ_JACHXI010000002.1"/>
</dbReference>
<accession>A0A839SZU2</accession>
<dbReference type="InterPro" id="IPR016875">
    <property type="entry name" value="UCP028200"/>
</dbReference>
<gene>
    <name evidence="2" type="ORF">FHR87_000602</name>
</gene>
<evidence type="ECO:0000313" key="3">
    <source>
        <dbReference type="Proteomes" id="UP000549250"/>
    </source>
</evidence>
<protein>
    <recommendedName>
        <fullName evidence="4">Lipoprotein</fullName>
    </recommendedName>
</protein>
<name>A0A839SZU2_AZOMA</name>
<dbReference type="Proteomes" id="UP000549250">
    <property type="component" value="Unassembled WGS sequence"/>
</dbReference>
<feature type="coiled-coil region" evidence="1">
    <location>
        <begin position="151"/>
        <end position="178"/>
    </location>
</feature>
<organism evidence="2 3">
    <name type="scientific">Azomonas macrocytogenes</name>
    <name type="common">Azotobacter macrocytogenes</name>
    <dbReference type="NCBI Taxonomy" id="69962"/>
    <lineage>
        <taxon>Bacteria</taxon>
        <taxon>Pseudomonadati</taxon>
        <taxon>Pseudomonadota</taxon>
        <taxon>Gammaproteobacteria</taxon>
        <taxon>Pseudomonadales</taxon>
        <taxon>Pseudomonadaceae</taxon>
        <taxon>Azomonas</taxon>
    </lineage>
</organism>
<evidence type="ECO:0000256" key="1">
    <source>
        <dbReference type="SAM" id="Coils"/>
    </source>
</evidence>
<sequence>MRNRKAFTGKAGVYLLLTMLLLASCSRITLIYRNLDTLIYWSALDYVDMTDSQKREFKARLQKHLAWHCTTQLPLYLDSLKKLQTEPVTHASLQRRYDEAKAAATSIAEEITPSMVTLLQSLSDKQVEELGKALHDKQQERIEEFVEPPLNKQIAKRAERMEDRLEDWLGDLNKAQRQRILQWSRTLGDQNSRWVASRAQWDKTLLATLSKRRSPEFPQQIARLLQTPDSSWSPAYRVIHERNEQAGIDLAFDLHTLSDAGQHQHLAARLDSIRQDLANLKCLQETR</sequence>
<reference evidence="2 3" key="1">
    <citation type="submission" date="2020-08" db="EMBL/GenBank/DDBJ databases">
        <title>Genomic Encyclopedia of Type Strains, Phase III (KMG-III): the genomes of soil and plant-associated and newly described type strains.</title>
        <authorList>
            <person name="Whitman W."/>
        </authorList>
    </citation>
    <scope>NUCLEOTIDE SEQUENCE [LARGE SCALE GENOMIC DNA]</scope>
    <source>
        <strain evidence="2 3">CECT 4462</strain>
    </source>
</reference>
<dbReference type="Pfam" id="PF19795">
    <property type="entry name" value="DUF6279"/>
    <property type="match status" value="1"/>
</dbReference>
<dbReference type="PIRSF" id="PIRSF028200">
    <property type="entry name" value="UCP028200"/>
    <property type="match status" value="1"/>
</dbReference>
<proteinExistence type="predicted"/>
<dbReference type="PROSITE" id="PS51257">
    <property type="entry name" value="PROKAR_LIPOPROTEIN"/>
    <property type="match status" value="1"/>
</dbReference>
<evidence type="ECO:0000313" key="2">
    <source>
        <dbReference type="EMBL" id="MBB3102229.1"/>
    </source>
</evidence>
<evidence type="ECO:0008006" key="4">
    <source>
        <dbReference type="Google" id="ProtNLM"/>
    </source>
</evidence>
<dbReference type="AlphaFoldDB" id="A0A839SZU2"/>
<dbReference type="EMBL" id="JACHXI010000002">
    <property type="protein sequence ID" value="MBB3102229.1"/>
    <property type="molecule type" value="Genomic_DNA"/>
</dbReference>
<comment type="caution">
    <text evidence="2">The sequence shown here is derived from an EMBL/GenBank/DDBJ whole genome shotgun (WGS) entry which is preliminary data.</text>
</comment>
<keyword evidence="3" id="KW-1185">Reference proteome</keyword>
<keyword evidence="1" id="KW-0175">Coiled coil</keyword>